<keyword evidence="13" id="KW-1185">Reference proteome</keyword>
<reference evidence="12 13" key="1">
    <citation type="journal article" date="2020" name="mSystems">
        <title>Defining Genomic and Predicted Metabolic Features of the Acetobacterium Genus.</title>
        <authorList>
            <person name="Ross D.E."/>
            <person name="Marshall C.W."/>
            <person name="Gulliver D."/>
            <person name="May H.D."/>
            <person name="Norman R.S."/>
        </authorList>
    </citation>
    <scope>NUCLEOTIDE SEQUENCE [LARGE SCALE GENOMIC DNA]</scope>
    <source>
        <strain evidence="12 13">DSM 8238</strain>
    </source>
</reference>
<dbReference type="Gene3D" id="3.20.20.70">
    <property type="entry name" value="Aldolase class I"/>
    <property type="match status" value="1"/>
</dbReference>
<dbReference type="CDD" id="cd02803">
    <property type="entry name" value="OYE_like_FMN_family"/>
    <property type="match status" value="1"/>
</dbReference>
<evidence type="ECO:0000259" key="11">
    <source>
        <dbReference type="Pfam" id="PF07992"/>
    </source>
</evidence>
<evidence type="ECO:0000256" key="7">
    <source>
        <dbReference type="ARBA" id="ARBA00023002"/>
    </source>
</evidence>
<dbReference type="PRINTS" id="PR00368">
    <property type="entry name" value="FADPNR"/>
</dbReference>
<name>A0ABR6WXI3_9FIRM</name>
<evidence type="ECO:0000256" key="8">
    <source>
        <dbReference type="ARBA" id="ARBA00023004"/>
    </source>
</evidence>
<comment type="caution">
    <text evidence="12">The sequence shown here is derived from an EMBL/GenBank/DDBJ whole genome shotgun (WGS) entry which is preliminary data.</text>
</comment>
<evidence type="ECO:0000256" key="4">
    <source>
        <dbReference type="ARBA" id="ARBA00022630"/>
    </source>
</evidence>
<dbReference type="Gene3D" id="3.40.50.720">
    <property type="entry name" value="NAD(P)-binding Rossmann-like Domain"/>
    <property type="match status" value="1"/>
</dbReference>
<organism evidence="12 13">
    <name type="scientific">Acetobacterium fimetarium</name>
    <dbReference type="NCBI Taxonomy" id="52691"/>
    <lineage>
        <taxon>Bacteria</taxon>
        <taxon>Bacillati</taxon>
        <taxon>Bacillota</taxon>
        <taxon>Clostridia</taxon>
        <taxon>Eubacteriales</taxon>
        <taxon>Eubacteriaceae</taxon>
        <taxon>Acetobacterium</taxon>
    </lineage>
</organism>
<keyword evidence="5" id="KW-0288">FMN</keyword>
<feature type="domain" description="NADH:flavin oxidoreductase/NADH oxidase N-terminal" evidence="10">
    <location>
        <begin position="31"/>
        <end position="351"/>
    </location>
</feature>
<dbReference type="PRINTS" id="PR00469">
    <property type="entry name" value="PNDRDTASEII"/>
</dbReference>
<evidence type="ECO:0000256" key="9">
    <source>
        <dbReference type="ARBA" id="ARBA00023014"/>
    </source>
</evidence>
<comment type="similarity">
    <text evidence="3">In the N-terminal section; belongs to the NADH:flavin oxidoreductase/NADH oxidase family.</text>
</comment>
<dbReference type="InterPro" id="IPR013785">
    <property type="entry name" value="Aldolase_TIM"/>
</dbReference>
<dbReference type="EMBL" id="WJBC01000023">
    <property type="protein sequence ID" value="MBC3805275.1"/>
    <property type="molecule type" value="Genomic_DNA"/>
</dbReference>
<feature type="domain" description="FAD/NAD(P)-binding" evidence="11">
    <location>
        <begin position="399"/>
        <end position="651"/>
    </location>
</feature>
<dbReference type="Pfam" id="PF00724">
    <property type="entry name" value="Oxidored_FMN"/>
    <property type="match status" value="1"/>
</dbReference>
<evidence type="ECO:0000256" key="1">
    <source>
        <dbReference type="ARBA" id="ARBA00001917"/>
    </source>
</evidence>
<evidence type="ECO:0000256" key="5">
    <source>
        <dbReference type="ARBA" id="ARBA00022643"/>
    </source>
</evidence>
<dbReference type="InterPro" id="IPR051793">
    <property type="entry name" value="NADH:flavin_oxidoreductase"/>
</dbReference>
<dbReference type="InterPro" id="IPR023753">
    <property type="entry name" value="FAD/NAD-binding_dom"/>
</dbReference>
<evidence type="ECO:0000313" key="13">
    <source>
        <dbReference type="Proteomes" id="UP000603234"/>
    </source>
</evidence>
<proteinExistence type="inferred from homology"/>
<keyword evidence="7" id="KW-0560">Oxidoreductase</keyword>
<gene>
    <name evidence="12" type="ORF">GH808_12685</name>
</gene>
<dbReference type="InterPro" id="IPR036188">
    <property type="entry name" value="FAD/NAD-bd_sf"/>
</dbReference>
<dbReference type="SUPFAM" id="SSF51395">
    <property type="entry name" value="FMN-linked oxidoreductases"/>
    <property type="match status" value="1"/>
</dbReference>
<keyword evidence="8" id="KW-0408">Iron</keyword>
<accession>A0ABR6WXI3</accession>
<evidence type="ECO:0000313" key="12">
    <source>
        <dbReference type="EMBL" id="MBC3805275.1"/>
    </source>
</evidence>
<evidence type="ECO:0000256" key="6">
    <source>
        <dbReference type="ARBA" id="ARBA00022723"/>
    </source>
</evidence>
<evidence type="ECO:0000256" key="3">
    <source>
        <dbReference type="ARBA" id="ARBA00011048"/>
    </source>
</evidence>
<evidence type="ECO:0000256" key="2">
    <source>
        <dbReference type="ARBA" id="ARBA00001966"/>
    </source>
</evidence>
<keyword evidence="9" id="KW-0411">Iron-sulfur</keyword>
<keyword evidence="6" id="KW-0479">Metal-binding</keyword>
<dbReference type="PANTHER" id="PTHR42917:SF2">
    <property type="entry name" value="2,4-DIENOYL-COA REDUCTASE [(2E)-ENOYL-COA-PRODUCING]"/>
    <property type="match status" value="1"/>
</dbReference>
<dbReference type="InterPro" id="IPR001155">
    <property type="entry name" value="OxRdtase_FMN_N"/>
</dbReference>
<evidence type="ECO:0000259" key="10">
    <source>
        <dbReference type="Pfam" id="PF00724"/>
    </source>
</evidence>
<dbReference type="Pfam" id="PF07992">
    <property type="entry name" value="Pyr_redox_2"/>
    <property type="match status" value="1"/>
</dbReference>
<dbReference type="SUPFAM" id="SSF51905">
    <property type="entry name" value="FAD/NAD(P)-binding domain"/>
    <property type="match status" value="1"/>
</dbReference>
<comment type="cofactor">
    <cofactor evidence="1">
        <name>FMN</name>
        <dbReference type="ChEBI" id="CHEBI:58210"/>
    </cofactor>
</comment>
<protein>
    <submittedName>
        <fullName evidence="12">FAD-dependent oxidoreductase</fullName>
    </submittedName>
</protein>
<comment type="cofactor">
    <cofactor evidence="2">
        <name>[4Fe-4S] cluster</name>
        <dbReference type="ChEBI" id="CHEBI:49883"/>
    </cofactor>
</comment>
<keyword evidence="4" id="KW-0285">Flavoprotein</keyword>
<dbReference type="Proteomes" id="UP000603234">
    <property type="component" value="Unassembled WGS sequence"/>
</dbReference>
<dbReference type="Gene3D" id="3.50.50.60">
    <property type="entry name" value="FAD/NAD(P)-binding domain"/>
    <property type="match status" value="1"/>
</dbReference>
<sequence length="661" mass="71012">MQTGSNSHGCFAAAKTSHRKRFHMNSKYHSIFTPIKVGNMIVKNRIETSPAAPRLASAEGLVTPELIEWTRALAQGGAGIVTVGISMVTPPFGHMNGFCLNMGDNNVVPGLAVLADTIHRYGAKASIELAGFAMGHDLPEEGKSPIDMMIQEDIDGWIRMFADAAERAMKAGMDMILIHGGHGILVSNFFSPLFNHRTDKYGGSLENRARFVRELLEGIRAKVGNKLAIEFRLSAEELVPGGVELNETIAYIKLIQDKIDLVHISAGVLLDDEMVPITTQPTYLKRGYNAHYAAKIKKAEGITIPVTTVGSIDLDLAAEIIDHGEADICAMIRTVIADPQSVNKARTGREEEIRPCIRCVLCLNRTHGMEPLRIACAANPKVGREFELRDIPATAEQKKKVVIVGGGPAGMEAARTAGDRGHDVVLFEKGNCLGGTLRLAVTPDFKADLKNYLDWAIRMTSRHPQVQIKLATEATPERILAESPDALIIAVGAESNIPPIPGLNGENSVWVGDVEAGTAEVGQEVVIAGGGLTGCETALNLARKGKNVTIIEMVSEKEMHTPSPIPMTALLQLLKKEQVAILSEHRLTKVSEHSVLIEGAAGEKEVSFDTLIISLGVKPNISEVSKFAGLVDDVFCIGDCTTSSGTLYTATTAGYNAGLDI</sequence>
<dbReference type="PANTHER" id="PTHR42917">
    <property type="entry name" value="2,4-DIENOYL-COA REDUCTASE"/>
    <property type="match status" value="1"/>
</dbReference>